<keyword evidence="3" id="KW-1185">Reference proteome</keyword>
<name>A0A1Y2EED1_9BASI</name>
<feature type="compositionally biased region" description="Basic and acidic residues" evidence="1">
    <location>
        <begin position="291"/>
        <end position="324"/>
    </location>
</feature>
<organism evidence="2 3">
    <name type="scientific">Leucosporidium creatinivorum</name>
    <dbReference type="NCBI Taxonomy" id="106004"/>
    <lineage>
        <taxon>Eukaryota</taxon>
        <taxon>Fungi</taxon>
        <taxon>Dikarya</taxon>
        <taxon>Basidiomycota</taxon>
        <taxon>Pucciniomycotina</taxon>
        <taxon>Microbotryomycetes</taxon>
        <taxon>Leucosporidiales</taxon>
        <taxon>Leucosporidium</taxon>
    </lineage>
</organism>
<feature type="compositionally biased region" description="Basic and acidic residues" evidence="1">
    <location>
        <begin position="226"/>
        <end position="245"/>
    </location>
</feature>
<dbReference type="OrthoDB" id="2536855at2759"/>
<comment type="caution">
    <text evidence="2">The sequence shown here is derived from an EMBL/GenBank/DDBJ whole genome shotgun (WGS) entry which is preliminary data.</text>
</comment>
<protein>
    <submittedName>
        <fullName evidence="2">Uncharacterized protein</fullName>
    </submittedName>
</protein>
<dbReference type="AlphaFoldDB" id="A0A1Y2EED1"/>
<feature type="region of interest" description="Disordered" evidence="1">
    <location>
        <begin position="195"/>
        <end position="324"/>
    </location>
</feature>
<dbReference type="EMBL" id="MCGR01000058">
    <property type="protein sequence ID" value="ORY69155.1"/>
    <property type="molecule type" value="Genomic_DNA"/>
</dbReference>
<dbReference type="InParanoid" id="A0A1Y2EED1"/>
<proteinExistence type="predicted"/>
<accession>A0A1Y2EED1</accession>
<gene>
    <name evidence="2" type="ORF">BCR35DRAFT_308180</name>
</gene>
<evidence type="ECO:0000256" key="1">
    <source>
        <dbReference type="SAM" id="MobiDB-lite"/>
    </source>
</evidence>
<evidence type="ECO:0000313" key="3">
    <source>
        <dbReference type="Proteomes" id="UP000193467"/>
    </source>
</evidence>
<dbReference type="Proteomes" id="UP000193467">
    <property type="component" value="Unassembled WGS sequence"/>
</dbReference>
<sequence>MSIREPSIGGNAKPTTLEIAQFTEEVIKRNMQNALSPQDKTIMEAANKKLMVHATTGLWLGSTCGAILAFRSRWRAGRAAQQAMKGGVTPQVPKLYYGGAAGAGPAGQQTGTQTKSRLAFIAKGLGLGMLGALAGTQIGVWTGTSAAQKHIKASGREEAIAQGLKLAMDRALAEIRANSNGIEIKNPLLNKVASSGFSHGDSDSSEFVDSPPSDHDAQLPTPQSEPESHSTSSDEPHSRWDELRQARPSGPSSWDGIRERTGRAGVPPPSINRGDQAARPNESEQQGRGAGESEDKAFERRQFEEMMERERKGGEESFNESKWK</sequence>
<evidence type="ECO:0000313" key="2">
    <source>
        <dbReference type="EMBL" id="ORY69155.1"/>
    </source>
</evidence>
<reference evidence="2 3" key="1">
    <citation type="submission" date="2016-07" db="EMBL/GenBank/DDBJ databases">
        <title>Pervasive Adenine N6-methylation of Active Genes in Fungi.</title>
        <authorList>
            <consortium name="DOE Joint Genome Institute"/>
            <person name="Mondo S.J."/>
            <person name="Dannebaum R.O."/>
            <person name="Kuo R.C."/>
            <person name="Labutti K."/>
            <person name="Haridas S."/>
            <person name="Kuo A."/>
            <person name="Salamov A."/>
            <person name="Ahrendt S.R."/>
            <person name="Lipzen A."/>
            <person name="Sullivan W."/>
            <person name="Andreopoulos W.B."/>
            <person name="Clum A."/>
            <person name="Lindquist E."/>
            <person name="Daum C."/>
            <person name="Ramamoorthy G.K."/>
            <person name="Gryganskyi A."/>
            <person name="Culley D."/>
            <person name="Magnuson J.K."/>
            <person name="James T.Y."/>
            <person name="O'Malley M.A."/>
            <person name="Stajich J.E."/>
            <person name="Spatafora J.W."/>
            <person name="Visel A."/>
            <person name="Grigoriev I.V."/>
        </authorList>
    </citation>
    <scope>NUCLEOTIDE SEQUENCE [LARGE SCALE GENOMIC DNA]</scope>
    <source>
        <strain evidence="2 3">62-1032</strain>
    </source>
</reference>